<evidence type="ECO:0000256" key="4">
    <source>
        <dbReference type="ARBA" id="ARBA00022692"/>
    </source>
</evidence>
<dbReference type="RefSeq" id="WP_026654028.1">
    <property type="nucleotide sequence ID" value="NC_022538.1"/>
</dbReference>
<name>U4KQV5_ALTPJ</name>
<dbReference type="Gene3D" id="1.10.3720.10">
    <property type="entry name" value="MetI-like"/>
    <property type="match status" value="1"/>
</dbReference>
<evidence type="ECO:0000313" key="10">
    <source>
        <dbReference type="Proteomes" id="UP000032740"/>
    </source>
</evidence>
<sequence length="217" mass="23645">MFNLYISAYDQKEIINALKDTLYLLSITSVFLIVVGLLFGFILFFTEQSKNHIIHKITGFIVDILRSVPFIILMILLIPVTVILVGTIIGAKAALPALIISASPFYARLVYMSLRDIPKGNIEALEAMGASKFTKIRILIKEALPSLLSGLTVSLVTLVGFIASAGAIGAGGLGDLAKRKAFASEYPVMIICIILILVIVFTIQLTGDYIVKKIDKR</sequence>
<evidence type="ECO:0000313" key="9">
    <source>
        <dbReference type="EMBL" id="CCV63636.1"/>
    </source>
</evidence>
<dbReference type="OrthoDB" id="9793490at2"/>
<evidence type="ECO:0000256" key="2">
    <source>
        <dbReference type="ARBA" id="ARBA00022448"/>
    </source>
</evidence>
<evidence type="ECO:0000256" key="1">
    <source>
        <dbReference type="ARBA" id="ARBA00004651"/>
    </source>
</evidence>
<dbReference type="CDD" id="cd06261">
    <property type="entry name" value="TM_PBP2"/>
    <property type="match status" value="1"/>
</dbReference>
<accession>U4KQV5</accession>
<feature type="transmembrane region" description="Helical" evidence="7">
    <location>
        <begin position="22"/>
        <end position="46"/>
    </location>
</feature>
<keyword evidence="2 7" id="KW-0813">Transport</keyword>
<feature type="domain" description="ABC transmembrane type-1" evidence="8">
    <location>
        <begin position="18"/>
        <end position="207"/>
    </location>
</feature>
<organism evidence="9 10">
    <name type="scientific">Alteracholeplasma palmae (strain ATCC 49389 / J233)</name>
    <name type="common">Acholeplasma palmae</name>
    <dbReference type="NCBI Taxonomy" id="1318466"/>
    <lineage>
        <taxon>Bacteria</taxon>
        <taxon>Bacillati</taxon>
        <taxon>Mycoplasmatota</taxon>
        <taxon>Mollicutes</taxon>
        <taxon>Acholeplasmatales</taxon>
        <taxon>Acholeplasmataceae</taxon>
        <taxon>Acholeplasma</taxon>
    </lineage>
</organism>
<dbReference type="EMBL" id="FO681347">
    <property type="protein sequence ID" value="CCV63636.1"/>
    <property type="molecule type" value="Genomic_DNA"/>
</dbReference>
<keyword evidence="3" id="KW-1003">Cell membrane</keyword>
<feature type="transmembrane region" description="Helical" evidence="7">
    <location>
        <begin position="188"/>
        <end position="211"/>
    </location>
</feature>
<dbReference type="InterPro" id="IPR000515">
    <property type="entry name" value="MetI-like"/>
</dbReference>
<dbReference type="STRING" id="1318466.BN85400590"/>
<dbReference type="AlphaFoldDB" id="U4KQV5"/>
<comment type="similarity">
    <text evidence="7">Belongs to the binding-protein-dependent transport system permease family.</text>
</comment>
<keyword evidence="5 7" id="KW-1133">Transmembrane helix</keyword>
<evidence type="ECO:0000256" key="7">
    <source>
        <dbReference type="RuleBase" id="RU363032"/>
    </source>
</evidence>
<dbReference type="PANTHER" id="PTHR30450:SF1">
    <property type="entry name" value="D-METHIONINE TRANSPORT SYSTEM PERMEASE PROTEIN METI-RELATED"/>
    <property type="match status" value="1"/>
</dbReference>
<comment type="subcellular location">
    <subcellularLocation>
        <location evidence="1 7">Cell membrane</location>
        <topology evidence="1 7">Multi-pass membrane protein</topology>
    </subcellularLocation>
</comment>
<proteinExistence type="inferred from homology"/>
<evidence type="ECO:0000256" key="6">
    <source>
        <dbReference type="ARBA" id="ARBA00023136"/>
    </source>
</evidence>
<keyword evidence="4 7" id="KW-0812">Transmembrane</keyword>
<dbReference type="Proteomes" id="UP000032740">
    <property type="component" value="Chromosome"/>
</dbReference>
<dbReference type="PANTHER" id="PTHR30450">
    <property type="entry name" value="ABC TRANSPORTER PERMEASE"/>
    <property type="match status" value="1"/>
</dbReference>
<evidence type="ECO:0000256" key="5">
    <source>
        <dbReference type="ARBA" id="ARBA00022989"/>
    </source>
</evidence>
<reference evidence="9 10" key="1">
    <citation type="journal article" date="2013" name="J. Mol. Microbiol. Biotechnol.">
        <title>Analysis of the Complete Genomes of Acholeplasma brassicae , A. palmae and A. laidlawii and Their Comparison to the Obligate Parasites from ' Candidatus Phytoplasma'.</title>
        <authorList>
            <person name="Kube M."/>
            <person name="Siewert C."/>
            <person name="Migdoll A.M."/>
            <person name="Duduk B."/>
            <person name="Holz S."/>
            <person name="Rabus R."/>
            <person name="Seemuller E."/>
            <person name="Mitrovic J."/>
            <person name="Muller I."/>
            <person name="Buttner C."/>
            <person name="Reinhardt R."/>
        </authorList>
    </citation>
    <scope>NUCLEOTIDE SEQUENCE [LARGE SCALE GENOMIC DNA]</scope>
    <source>
        <strain evidence="9 10">J233</strain>
    </source>
</reference>
<dbReference type="Pfam" id="PF00528">
    <property type="entry name" value="BPD_transp_1"/>
    <property type="match status" value="1"/>
</dbReference>
<feature type="transmembrane region" description="Helical" evidence="7">
    <location>
        <begin position="147"/>
        <end position="168"/>
    </location>
</feature>
<dbReference type="InterPro" id="IPR035906">
    <property type="entry name" value="MetI-like_sf"/>
</dbReference>
<keyword evidence="6 7" id="KW-0472">Membrane</keyword>
<dbReference type="SUPFAM" id="SSF161098">
    <property type="entry name" value="MetI-like"/>
    <property type="match status" value="1"/>
</dbReference>
<keyword evidence="10" id="KW-1185">Reference proteome</keyword>
<feature type="transmembrane region" description="Helical" evidence="7">
    <location>
        <begin position="67"/>
        <end position="88"/>
    </location>
</feature>
<evidence type="ECO:0000256" key="3">
    <source>
        <dbReference type="ARBA" id="ARBA00022475"/>
    </source>
</evidence>
<dbReference type="PROSITE" id="PS50928">
    <property type="entry name" value="ABC_TM1"/>
    <property type="match status" value="1"/>
</dbReference>
<evidence type="ECO:0000259" key="8">
    <source>
        <dbReference type="PROSITE" id="PS50928"/>
    </source>
</evidence>
<dbReference type="GO" id="GO:0005886">
    <property type="term" value="C:plasma membrane"/>
    <property type="evidence" value="ECO:0007669"/>
    <property type="project" value="UniProtKB-SubCell"/>
</dbReference>
<dbReference type="KEGG" id="apal:BN85400590"/>
<feature type="transmembrane region" description="Helical" evidence="7">
    <location>
        <begin position="94"/>
        <end position="111"/>
    </location>
</feature>
<protein>
    <submittedName>
        <fullName evidence="9">Methionine ABC transporter permease</fullName>
    </submittedName>
</protein>
<dbReference type="GO" id="GO:0048473">
    <property type="term" value="P:D-methionine transmembrane transport"/>
    <property type="evidence" value="ECO:0007669"/>
    <property type="project" value="TreeGrafter"/>
</dbReference>
<dbReference type="InterPro" id="IPR051322">
    <property type="entry name" value="AA_ABC_Transporter_Permease"/>
</dbReference>
<gene>
    <name evidence="9" type="ORF">BN85400590</name>
</gene>
<dbReference type="HOGENOM" id="CLU_077375_0_1_14"/>